<dbReference type="CDD" id="cd06257">
    <property type="entry name" value="DnaJ"/>
    <property type="match status" value="1"/>
</dbReference>
<name>A0ABD3GTJ9_9MARC</name>
<feature type="compositionally biased region" description="Basic residues" evidence="6">
    <location>
        <begin position="679"/>
        <end position="688"/>
    </location>
</feature>
<keyword evidence="5" id="KW-0175">Coiled coil</keyword>
<dbReference type="InterPro" id="IPR036869">
    <property type="entry name" value="J_dom_sf"/>
</dbReference>
<accession>A0ABD3GTJ9</accession>
<dbReference type="InterPro" id="IPR054076">
    <property type="entry name" value="ZUO1-like_ZHD"/>
</dbReference>
<evidence type="ECO:0000259" key="7">
    <source>
        <dbReference type="PROSITE" id="PS50076"/>
    </source>
</evidence>
<keyword evidence="1" id="KW-0479">Metal-binding</keyword>
<evidence type="ECO:0000256" key="3">
    <source>
        <dbReference type="ARBA" id="ARBA00022833"/>
    </source>
</evidence>
<evidence type="ECO:0000256" key="4">
    <source>
        <dbReference type="PROSITE-ProRule" id="PRU00042"/>
    </source>
</evidence>
<reference evidence="9 10" key="1">
    <citation type="submission" date="2024-09" db="EMBL/GenBank/DDBJ databases">
        <title>Chromosome-scale assembly of Riccia sorocarpa.</title>
        <authorList>
            <person name="Paukszto L."/>
        </authorList>
    </citation>
    <scope>NUCLEOTIDE SEQUENCE [LARGE SCALE GENOMIC DNA]</scope>
    <source>
        <strain evidence="9">LP-2024</strain>
        <tissue evidence="9">Aerial parts of the thallus</tissue>
    </source>
</reference>
<evidence type="ECO:0000256" key="1">
    <source>
        <dbReference type="ARBA" id="ARBA00022723"/>
    </source>
</evidence>
<dbReference type="InterPro" id="IPR003604">
    <property type="entry name" value="Matrin/U1-like-C_Znf_C2H2"/>
</dbReference>
<dbReference type="SMART" id="SM00451">
    <property type="entry name" value="ZnF_U1"/>
    <property type="match status" value="1"/>
</dbReference>
<feature type="compositionally biased region" description="Acidic residues" evidence="6">
    <location>
        <begin position="496"/>
        <end position="509"/>
    </location>
</feature>
<dbReference type="PANTHER" id="PTHR45495">
    <property type="entry name" value="DNAJ PROTEIN JJJ1 HOMOLOG"/>
    <property type="match status" value="1"/>
</dbReference>
<sequence>MADGGAEVKECWYSILGVERTASPEEIRSAYRKEALKWHPDKIQQSGASSEECQRATARFQSISLAYEVLGDPTERAWYDKHRNEILSSGTASKDFEVSLWSFFSSSTFSGYGETGKGFFKVYGDVFKKIHKREQDFAKSYGIGPIGDSPSIGNLQSDYSEVDAFYKFWLGFATIKNFAWCDEYRISDARNRKERRLMEEENSKIRKRERREFNNAVWELVSYVKKRDKRVQEKQIELQRLQAEKEQQLKLRRQQMQEEKLAKARAYKEQEWAKVSDDMVYEDDDINEDEGSYDWRNSSRSKRDLKPVNEDSENVDEFYCIVCNKRFRSEKQWNNHEKSRKHIERASALKQSLLEEDEEADSLVRSQEDEAEENGDLSGQDVYTGPGERENEQDARAFVSERDADTGSHCDELNNRAPSVAADLDKEVLSTQGRIYDEGSEGLSVEVDRKYQNLRLEPVVKGQPAHSAEPKPDEGSGDIHDFPKSKQKVEGTSATDESDSGEDEDDEESLLAAMMTSHKSKTGISAVSEGSKFRYNQEEEMTAGEHEDEDVVSPPVPVDENLSDADDRTEEDTKNKRKSGKAKSRRRSKQERQHLAVKERHNDILKELSTTNSERTGVDGSDESSFTSDQPEFTVPGEEAENSRSVPAVPGKKSKPTQSQKQAKEGVNPKPGVPDARPKKGLKARGMKTKAASKPPPQNTCDTCGENFESRNQLFRHISATNHGPVNSK</sequence>
<comment type="caution">
    <text evidence="9">The sequence shown here is derived from an EMBL/GenBank/DDBJ whole genome shotgun (WGS) entry which is preliminary data.</text>
</comment>
<dbReference type="EMBL" id="JBJQOH010000006">
    <property type="protein sequence ID" value="KAL3681996.1"/>
    <property type="molecule type" value="Genomic_DNA"/>
</dbReference>
<keyword evidence="10" id="KW-1185">Reference proteome</keyword>
<dbReference type="Pfam" id="PF00226">
    <property type="entry name" value="DnaJ"/>
    <property type="match status" value="1"/>
</dbReference>
<dbReference type="SUPFAM" id="SSF57667">
    <property type="entry name" value="beta-beta-alpha zinc fingers"/>
    <property type="match status" value="1"/>
</dbReference>
<dbReference type="SUPFAM" id="SSF46565">
    <property type="entry name" value="Chaperone J-domain"/>
    <property type="match status" value="1"/>
</dbReference>
<feature type="compositionally biased region" description="Basic and acidic residues" evidence="6">
    <location>
        <begin position="590"/>
        <end position="606"/>
    </location>
</feature>
<feature type="compositionally biased region" description="Basic and acidic residues" evidence="6">
    <location>
        <begin position="387"/>
        <end position="414"/>
    </location>
</feature>
<evidence type="ECO:0000259" key="8">
    <source>
        <dbReference type="PROSITE" id="PS50157"/>
    </source>
</evidence>
<dbReference type="PANTHER" id="PTHR45495:SF1">
    <property type="entry name" value="DNAJ PROTEIN JJJ1 HOMOLOG"/>
    <property type="match status" value="1"/>
</dbReference>
<dbReference type="PROSITE" id="PS50157">
    <property type="entry name" value="ZINC_FINGER_C2H2_2"/>
    <property type="match status" value="2"/>
</dbReference>
<dbReference type="GO" id="GO:0008270">
    <property type="term" value="F:zinc ion binding"/>
    <property type="evidence" value="ECO:0007669"/>
    <property type="project" value="UniProtKB-KW"/>
</dbReference>
<dbReference type="PROSITE" id="PS00028">
    <property type="entry name" value="ZINC_FINGER_C2H2_1"/>
    <property type="match status" value="2"/>
</dbReference>
<dbReference type="InterPro" id="IPR036236">
    <property type="entry name" value="Znf_C2H2_sf"/>
</dbReference>
<keyword evidence="3" id="KW-0862">Zinc</keyword>
<evidence type="ECO:0000313" key="9">
    <source>
        <dbReference type="EMBL" id="KAL3681996.1"/>
    </source>
</evidence>
<dbReference type="Proteomes" id="UP001633002">
    <property type="component" value="Unassembled WGS sequence"/>
</dbReference>
<feature type="compositionally biased region" description="Basic residues" evidence="6">
    <location>
        <begin position="575"/>
        <end position="589"/>
    </location>
</feature>
<feature type="domain" description="J" evidence="7">
    <location>
        <begin position="11"/>
        <end position="83"/>
    </location>
</feature>
<evidence type="ECO:0000256" key="2">
    <source>
        <dbReference type="ARBA" id="ARBA00022771"/>
    </source>
</evidence>
<dbReference type="PROSITE" id="PS00636">
    <property type="entry name" value="DNAJ_1"/>
    <property type="match status" value="1"/>
</dbReference>
<protein>
    <submittedName>
        <fullName evidence="9">Uncharacterized protein</fullName>
    </submittedName>
</protein>
<feature type="domain" description="C2H2-type" evidence="8">
    <location>
        <begin position="318"/>
        <end position="347"/>
    </location>
</feature>
<feature type="domain" description="C2H2-type" evidence="8">
    <location>
        <begin position="699"/>
        <end position="723"/>
    </location>
</feature>
<dbReference type="InterPro" id="IPR013087">
    <property type="entry name" value="Znf_C2H2_type"/>
</dbReference>
<feature type="compositionally biased region" description="Basic and acidic residues" evidence="6">
    <location>
        <begin position="468"/>
        <end position="489"/>
    </location>
</feature>
<dbReference type="PRINTS" id="PR00625">
    <property type="entry name" value="JDOMAIN"/>
</dbReference>
<gene>
    <name evidence="9" type="ORF">R1sor_000018</name>
</gene>
<evidence type="ECO:0000256" key="6">
    <source>
        <dbReference type="SAM" id="MobiDB-lite"/>
    </source>
</evidence>
<dbReference type="InterPro" id="IPR018253">
    <property type="entry name" value="DnaJ_domain_CS"/>
</dbReference>
<feature type="region of interest" description="Disordered" evidence="6">
    <location>
        <begin position="455"/>
        <end position="706"/>
    </location>
</feature>
<dbReference type="Pfam" id="PF21884">
    <property type="entry name" value="ZUO1-like_ZHD"/>
    <property type="match status" value="1"/>
</dbReference>
<dbReference type="Gene3D" id="3.30.160.60">
    <property type="entry name" value="Classic Zinc Finger"/>
    <property type="match status" value="1"/>
</dbReference>
<feature type="compositionally biased region" description="Acidic residues" evidence="6">
    <location>
        <begin position="561"/>
        <end position="570"/>
    </location>
</feature>
<feature type="compositionally biased region" description="Acidic residues" evidence="6">
    <location>
        <begin position="538"/>
        <end position="551"/>
    </location>
</feature>
<dbReference type="InterPro" id="IPR044648">
    <property type="entry name" value="JJJ1_plant"/>
</dbReference>
<dbReference type="SMART" id="SM00271">
    <property type="entry name" value="DnaJ"/>
    <property type="match status" value="1"/>
</dbReference>
<evidence type="ECO:0000313" key="10">
    <source>
        <dbReference type="Proteomes" id="UP001633002"/>
    </source>
</evidence>
<keyword evidence="2 4" id="KW-0863">Zinc-finger</keyword>
<evidence type="ECO:0000256" key="5">
    <source>
        <dbReference type="SAM" id="Coils"/>
    </source>
</evidence>
<feature type="coiled-coil region" evidence="5">
    <location>
        <begin position="191"/>
        <end position="258"/>
    </location>
</feature>
<organism evidence="9 10">
    <name type="scientific">Riccia sorocarpa</name>
    <dbReference type="NCBI Taxonomy" id="122646"/>
    <lineage>
        <taxon>Eukaryota</taxon>
        <taxon>Viridiplantae</taxon>
        <taxon>Streptophyta</taxon>
        <taxon>Embryophyta</taxon>
        <taxon>Marchantiophyta</taxon>
        <taxon>Marchantiopsida</taxon>
        <taxon>Marchantiidae</taxon>
        <taxon>Marchantiales</taxon>
        <taxon>Ricciaceae</taxon>
        <taxon>Riccia</taxon>
    </lineage>
</organism>
<dbReference type="SMART" id="SM00355">
    <property type="entry name" value="ZnF_C2H2"/>
    <property type="match status" value="2"/>
</dbReference>
<dbReference type="InterPro" id="IPR022755">
    <property type="entry name" value="Znf_C2H2_jaz"/>
</dbReference>
<dbReference type="InterPro" id="IPR001623">
    <property type="entry name" value="DnaJ_domain"/>
</dbReference>
<dbReference type="AlphaFoldDB" id="A0ABD3GTJ9"/>
<proteinExistence type="predicted"/>
<feature type="region of interest" description="Disordered" evidence="6">
    <location>
        <begin position="284"/>
        <end position="309"/>
    </location>
</feature>
<dbReference type="Gene3D" id="1.10.287.110">
    <property type="entry name" value="DnaJ domain"/>
    <property type="match status" value="1"/>
</dbReference>
<dbReference type="PROSITE" id="PS50076">
    <property type="entry name" value="DNAJ_2"/>
    <property type="match status" value="1"/>
</dbReference>
<feature type="region of interest" description="Disordered" evidence="6">
    <location>
        <begin position="351"/>
        <end position="418"/>
    </location>
</feature>
<dbReference type="Pfam" id="PF12171">
    <property type="entry name" value="zf-C2H2_jaz"/>
    <property type="match status" value="1"/>
</dbReference>